<feature type="transmembrane region" description="Helical" evidence="2">
    <location>
        <begin position="349"/>
        <end position="366"/>
    </location>
</feature>
<evidence type="ECO:0000256" key="1">
    <source>
        <dbReference type="SAM" id="MobiDB-lite"/>
    </source>
</evidence>
<dbReference type="GO" id="GO:0016746">
    <property type="term" value="F:acyltransferase activity"/>
    <property type="evidence" value="ECO:0007669"/>
    <property type="project" value="UniProtKB-KW"/>
</dbReference>
<dbReference type="Proteomes" id="UP001174209">
    <property type="component" value="Unassembled WGS sequence"/>
</dbReference>
<feature type="domain" description="Acyltransferase 3" evidence="3">
    <location>
        <begin position="32"/>
        <end position="364"/>
    </location>
</feature>
<dbReference type="PANTHER" id="PTHR23028">
    <property type="entry name" value="ACETYLTRANSFERASE"/>
    <property type="match status" value="1"/>
</dbReference>
<dbReference type="RefSeq" id="WP_301228438.1">
    <property type="nucleotide sequence ID" value="NZ_JAROCG010000001.1"/>
</dbReference>
<dbReference type="InterPro" id="IPR050879">
    <property type="entry name" value="Acyltransferase_3"/>
</dbReference>
<dbReference type="InterPro" id="IPR043968">
    <property type="entry name" value="SGNH"/>
</dbReference>
<accession>A0ABT8K5F3</accession>
<evidence type="ECO:0000313" key="5">
    <source>
        <dbReference type="EMBL" id="MDN4612031.1"/>
    </source>
</evidence>
<evidence type="ECO:0000256" key="2">
    <source>
        <dbReference type="SAM" id="Phobius"/>
    </source>
</evidence>
<dbReference type="PANTHER" id="PTHR23028:SF53">
    <property type="entry name" value="ACYL_TRANSF_3 DOMAIN-CONTAINING PROTEIN"/>
    <property type="match status" value="1"/>
</dbReference>
<name>A0ABT8K5F3_9MICC</name>
<keyword evidence="5" id="KW-0808">Transferase</keyword>
<dbReference type="InterPro" id="IPR002656">
    <property type="entry name" value="Acyl_transf_3_dom"/>
</dbReference>
<comment type="caution">
    <text evidence="5">The sequence shown here is derived from an EMBL/GenBank/DDBJ whole genome shotgun (WGS) entry which is preliminary data.</text>
</comment>
<feature type="transmembrane region" description="Helical" evidence="2">
    <location>
        <begin position="56"/>
        <end position="77"/>
    </location>
</feature>
<feature type="domain" description="SGNH" evidence="4">
    <location>
        <begin position="477"/>
        <end position="709"/>
    </location>
</feature>
<evidence type="ECO:0000259" key="4">
    <source>
        <dbReference type="Pfam" id="PF19040"/>
    </source>
</evidence>
<feature type="region of interest" description="Disordered" evidence="1">
    <location>
        <begin position="1"/>
        <end position="26"/>
    </location>
</feature>
<proteinExistence type="predicted"/>
<keyword evidence="2" id="KW-1133">Transmembrane helix</keyword>
<feature type="transmembrane region" description="Helical" evidence="2">
    <location>
        <begin position="282"/>
        <end position="303"/>
    </location>
</feature>
<dbReference type="EMBL" id="JAROCG010000001">
    <property type="protein sequence ID" value="MDN4612031.1"/>
    <property type="molecule type" value="Genomic_DNA"/>
</dbReference>
<feature type="transmembrane region" description="Helical" evidence="2">
    <location>
        <begin position="195"/>
        <end position="217"/>
    </location>
</feature>
<reference evidence="5" key="1">
    <citation type="submission" date="2023-06" db="EMBL/GenBank/DDBJ databases">
        <title>MT1 and MT2 Draft Genomes of Novel Species.</title>
        <authorList>
            <person name="Venkateswaran K."/>
        </authorList>
    </citation>
    <scope>NUCLEOTIDE SEQUENCE</scope>
    <source>
        <strain evidence="5">IIF3SC-B10</strain>
    </source>
</reference>
<organism evidence="5 6">
    <name type="scientific">Arthrobacter burdickii</name>
    <dbReference type="NCBI Taxonomy" id="3035920"/>
    <lineage>
        <taxon>Bacteria</taxon>
        <taxon>Bacillati</taxon>
        <taxon>Actinomycetota</taxon>
        <taxon>Actinomycetes</taxon>
        <taxon>Micrococcales</taxon>
        <taxon>Micrococcaceae</taxon>
        <taxon>Arthrobacter</taxon>
    </lineage>
</organism>
<feature type="transmembrane region" description="Helical" evidence="2">
    <location>
        <begin position="387"/>
        <end position="412"/>
    </location>
</feature>
<dbReference type="Pfam" id="PF19040">
    <property type="entry name" value="SGNH"/>
    <property type="match status" value="1"/>
</dbReference>
<evidence type="ECO:0000313" key="6">
    <source>
        <dbReference type="Proteomes" id="UP001174209"/>
    </source>
</evidence>
<sequence>MTYTDTAAPPAQPLHGDPSTAPRATKAAPRRDIQALRALAVSFVVVNHAAPDLLPGGYVGVDIFFVISGFLITKHLLGELERTGRIRFGSFYARRAARLLPAALVVSLVSLVTAWIVLPFSRWAGLAQETLAANLYVENWILALKSVDYSAQTESASTVQHYWSLSVEEQFYLVWPVLLVVTFTLARRQRIRRRALLALVLGAAFILSLLLCIYMTLASRNAAYFVTPVRAWEFAAGSLIAVQAMRSRSALPTRHSLAGIAQVLGYALILLSAVGFSERTLFPGYFALIPVVGTVLVIVSGPASPYWSPNALLAARPVQLLGDISYSLYLWHWPMLLLVPAALGRELRPIDMAFLLVGALVLAFTSKKLIEDPGRTSLLRRYGVRRSLVLLLSVMLAMVLLATAMMVAAGAAGNRQQAALDAISGGPCFGAKSLSNAECGDPFGPPALPQVGPDEAPWFTGEECVEASDPIMVSGGARLSTCDFAGSDEASGEAWLVGDSHAEHWKTALYGLARESRWHLQESLVGGCPYVGVRRTEFNGKQSARSSQDACLGWSQAVSDRIVAEKPDLVFVSAFGAREVIDDGSGRDQASQYRDAFAARISTWIDAGVRVYVLRDTPLTLDAIGPDCLAAHASSPRTCSLPSEEAVAADPLAEAALAMDSPMVKVLDLQDQFCPGGRCYSVVGGVHVYFDSNHVTSTYMRSLTPVLAQRFDDANG</sequence>
<feature type="transmembrane region" description="Helical" evidence="2">
    <location>
        <begin position="170"/>
        <end position="186"/>
    </location>
</feature>
<keyword evidence="6" id="KW-1185">Reference proteome</keyword>
<dbReference type="EC" id="2.3.1.-" evidence="5"/>
<keyword evidence="2" id="KW-0472">Membrane</keyword>
<gene>
    <name evidence="5" type="ORF">P5G52_14275</name>
</gene>
<dbReference type="Pfam" id="PF01757">
    <property type="entry name" value="Acyl_transf_3"/>
    <property type="match status" value="1"/>
</dbReference>
<feature type="transmembrane region" description="Helical" evidence="2">
    <location>
        <begin position="98"/>
        <end position="118"/>
    </location>
</feature>
<evidence type="ECO:0000259" key="3">
    <source>
        <dbReference type="Pfam" id="PF01757"/>
    </source>
</evidence>
<feature type="transmembrane region" description="Helical" evidence="2">
    <location>
        <begin position="257"/>
        <end position="276"/>
    </location>
</feature>
<protein>
    <submittedName>
        <fullName evidence="5">Acyltransferase family protein</fullName>
        <ecNumber evidence="5">2.3.1.-</ecNumber>
    </submittedName>
</protein>
<keyword evidence="5" id="KW-0012">Acyltransferase</keyword>
<keyword evidence="2" id="KW-0812">Transmembrane</keyword>